<evidence type="ECO:0000256" key="5">
    <source>
        <dbReference type="ARBA" id="ARBA00023237"/>
    </source>
</evidence>
<comment type="subcellular location">
    <subcellularLocation>
        <location evidence="1">Membrane</location>
    </subcellularLocation>
</comment>
<evidence type="ECO:0000256" key="3">
    <source>
        <dbReference type="ARBA" id="ARBA00022729"/>
    </source>
</evidence>
<sequence length="558" mass="63890">MKKFLTIPIIVIFLLSTSCFSYTIDNIIIQGNSNVMDTVIKLSLPVNEGDTVDSSAEGIKKVEDEVKTELLKIGFFGNANAKIVPISREKATLQIQVLEFPVIKDIVFEGDDIIPRQEIIDAMETKKGIQLNINTFKEDLVRLRELFYKKGIMLGQNSNITLNDKFDTVIVKTRKAIVNSINISGNTKTKKYVIRRDIELDPGDTYDFVALRRSYQNLVNTGYFKKVDFIPATDKSGNVDLDVKVEEDETGSFRFGGTYGSENGLSGLIEVKDKNFKGRGYSLQLKAEFGGVDSYEFSYLNPRWHNKKISLGASLYNTKYDRDKYDLLGNYLYSYDEKRKGFNLSWGTNLTRFTRLGMAYYDEKISIEPTSLNIPDYHTQTISTSISKDIRDNVFYPKYGYYVKTSIDQTGGFLKGRDDYSRYIQEFRWFKELNNKFVFAFRGKYGKLELREGTLDDYERFALGGGNSIRGYESREFLGHEIMLFNSEIRYEINDSLKFVVFYDEGHMDFNSPSTDVGKRYGSGVGVQFKTPLGVLRLDWGKAPGRGSKSYFNFGQMF</sequence>
<keyword evidence="2" id="KW-0812">Transmembrane</keyword>
<reference evidence="7 8" key="1">
    <citation type="submission" date="2017-11" db="EMBL/GenBank/DDBJ databases">
        <title>Genome-resolved metagenomics identifies genetic mobility, metabolic interactions, and unexpected diversity in perchlorate-reducing communities.</title>
        <authorList>
            <person name="Barnum T.P."/>
            <person name="Figueroa I.A."/>
            <person name="Carlstrom C.I."/>
            <person name="Lucas L.N."/>
            <person name="Engelbrektson A.L."/>
            <person name="Coates J.D."/>
        </authorList>
    </citation>
    <scope>NUCLEOTIDE SEQUENCE [LARGE SCALE GENOMIC DNA]</scope>
    <source>
        <strain evidence="7">BM706</strain>
    </source>
</reference>
<dbReference type="InterPro" id="IPR039910">
    <property type="entry name" value="D15-like"/>
</dbReference>
<dbReference type="PROSITE" id="PS51257">
    <property type="entry name" value="PROKAR_LIPOPROTEIN"/>
    <property type="match status" value="1"/>
</dbReference>
<name>A0A2N5ZC39_MUIH1</name>
<protein>
    <recommendedName>
        <fullName evidence="6">POTRA domain-containing protein</fullName>
    </recommendedName>
</protein>
<proteinExistence type="predicted"/>
<dbReference type="Pfam" id="PF01103">
    <property type="entry name" value="Omp85"/>
    <property type="match status" value="1"/>
</dbReference>
<dbReference type="Gene3D" id="3.10.20.310">
    <property type="entry name" value="membrane protein fhac"/>
    <property type="match status" value="3"/>
</dbReference>
<dbReference type="Proteomes" id="UP000234857">
    <property type="component" value="Unassembled WGS sequence"/>
</dbReference>
<evidence type="ECO:0000256" key="4">
    <source>
        <dbReference type="ARBA" id="ARBA00023136"/>
    </source>
</evidence>
<dbReference type="AlphaFoldDB" id="A0A2N5ZC39"/>
<evidence type="ECO:0000256" key="1">
    <source>
        <dbReference type="ARBA" id="ARBA00004370"/>
    </source>
</evidence>
<dbReference type="EMBL" id="PKTG01000122">
    <property type="protein sequence ID" value="PLX16217.1"/>
    <property type="molecule type" value="Genomic_DNA"/>
</dbReference>
<dbReference type="Pfam" id="PF07244">
    <property type="entry name" value="POTRA"/>
    <property type="match status" value="3"/>
</dbReference>
<keyword evidence="5" id="KW-0998">Cell outer membrane</keyword>
<dbReference type="GO" id="GO:0019867">
    <property type="term" value="C:outer membrane"/>
    <property type="evidence" value="ECO:0007669"/>
    <property type="project" value="InterPro"/>
</dbReference>
<feature type="domain" description="POTRA" evidence="6">
    <location>
        <begin position="22"/>
        <end position="100"/>
    </location>
</feature>
<gene>
    <name evidence="7" type="ORF">C0601_11390</name>
</gene>
<feature type="domain" description="POTRA" evidence="6">
    <location>
        <begin position="176"/>
        <end position="248"/>
    </location>
</feature>
<dbReference type="PANTHER" id="PTHR12815">
    <property type="entry name" value="SORTING AND ASSEMBLY MACHINERY SAMM50 PROTEIN FAMILY MEMBER"/>
    <property type="match status" value="1"/>
</dbReference>
<dbReference type="Gene3D" id="2.40.160.50">
    <property type="entry name" value="membrane protein fhac: a member of the omp85/tpsb transporter family"/>
    <property type="match status" value="1"/>
</dbReference>
<dbReference type="PROSITE" id="PS51779">
    <property type="entry name" value="POTRA"/>
    <property type="match status" value="2"/>
</dbReference>
<accession>A0A2N5ZC39</accession>
<evidence type="ECO:0000256" key="2">
    <source>
        <dbReference type="ARBA" id="ARBA00022692"/>
    </source>
</evidence>
<dbReference type="InterPro" id="IPR034746">
    <property type="entry name" value="POTRA"/>
</dbReference>
<dbReference type="InterPro" id="IPR000184">
    <property type="entry name" value="Bac_surfAg_D15"/>
</dbReference>
<dbReference type="InterPro" id="IPR010827">
    <property type="entry name" value="BamA/TamA_POTRA"/>
</dbReference>
<evidence type="ECO:0000313" key="7">
    <source>
        <dbReference type="EMBL" id="PLX16217.1"/>
    </source>
</evidence>
<keyword evidence="4" id="KW-0472">Membrane</keyword>
<keyword evidence="3" id="KW-0732">Signal</keyword>
<dbReference type="PANTHER" id="PTHR12815:SF47">
    <property type="entry name" value="TRANSLOCATION AND ASSEMBLY MODULE SUBUNIT TAMA"/>
    <property type="match status" value="1"/>
</dbReference>
<evidence type="ECO:0000259" key="6">
    <source>
        <dbReference type="PROSITE" id="PS51779"/>
    </source>
</evidence>
<evidence type="ECO:0000313" key="8">
    <source>
        <dbReference type="Proteomes" id="UP000234857"/>
    </source>
</evidence>
<organism evidence="7 8">
    <name type="scientific">Muiribacterium halophilum</name>
    <dbReference type="NCBI Taxonomy" id="2053465"/>
    <lineage>
        <taxon>Bacteria</taxon>
        <taxon>Candidatus Muiribacteriota</taxon>
        <taxon>Candidatus Muiribacteriia</taxon>
        <taxon>Candidatus Muiribacteriales</taxon>
        <taxon>Candidatus Muiribacteriaceae</taxon>
        <taxon>Candidatus Muiribacterium</taxon>
    </lineage>
</organism>
<comment type="caution">
    <text evidence="7">The sequence shown here is derived from an EMBL/GenBank/DDBJ whole genome shotgun (WGS) entry which is preliminary data.</text>
</comment>